<dbReference type="EMBL" id="FNCO01000024">
    <property type="protein sequence ID" value="SDJ23726.1"/>
    <property type="molecule type" value="Genomic_DNA"/>
</dbReference>
<dbReference type="PROSITE" id="PS01124">
    <property type="entry name" value="HTH_ARAC_FAMILY_2"/>
    <property type="match status" value="1"/>
</dbReference>
<dbReference type="AlphaFoldDB" id="A0A1G8S3C5"/>
<dbReference type="Proteomes" id="UP000182894">
    <property type="component" value="Unassembled WGS sequence"/>
</dbReference>
<dbReference type="InterPro" id="IPR002818">
    <property type="entry name" value="DJ-1/PfpI"/>
</dbReference>
<accession>A0A1G8S3C5</accession>
<dbReference type="PANTHER" id="PTHR43130:SF3">
    <property type="entry name" value="HTH-TYPE TRANSCRIPTIONAL REGULATOR RV1931C"/>
    <property type="match status" value="1"/>
</dbReference>
<dbReference type="Gene3D" id="1.10.10.60">
    <property type="entry name" value="Homeodomain-like"/>
    <property type="match status" value="1"/>
</dbReference>
<sequence length="316" mass="34777">MQTVALIVRPDFQVMSLAALSAFEFANIAAEKKLYDIHLLSEHGGLVAASSLFTSVSTQPLDHAQFDTLLISGAMDRSSASPAINAFLIEAYAHSRRVGALCVGAFALAEAGLLDGRRATVHWARAPEMRQNFPAIKVEEDRIYIVDGKIWTSAGMSAALDLTIGMVEKDHGPELARKVSQHLVLYHRRAGGQSQHSAMLEMSPSSDRIQMSLEYARKNLRRELSVEELADAACLSARQFSRSFRAETGISPAKAVENLRLEAARLMMEQGRHSLEAVASETGFGDRERMRRAFLRVYGQSPQSLRRSFGPVVDAF</sequence>
<evidence type="ECO:0000313" key="4">
    <source>
        <dbReference type="EMBL" id="SDJ23726.1"/>
    </source>
</evidence>
<dbReference type="SMART" id="SM00342">
    <property type="entry name" value="HTH_ARAC"/>
    <property type="match status" value="1"/>
</dbReference>
<evidence type="ECO:0000256" key="1">
    <source>
        <dbReference type="ARBA" id="ARBA00023015"/>
    </source>
</evidence>
<dbReference type="Pfam" id="PF12833">
    <property type="entry name" value="HTH_18"/>
    <property type="match status" value="1"/>
</dbReference>
<dbReference type="RefSeq" id="WP_074758722.1">
    <property type="nucleotide sequence ID" value="NZ_FNCO01000024.1"/>
</dbReference>
<keyword evidence="2" id="KW-0804">Transcription</keyword>
<organism evidence="4 5">
    <name type="scientific">Pseudomonas abietaniphila</name>
    <dbReference type="NCBI Taxonomy" id="89065"/>
    <lineage>
        <taxon>Bacteria</taxon>
        <taxon>Pseudomonadati</taxon>
        <taxon>Pseudomonadota</taxon>
        <taxon>Gammaproteobacteria</taxon>
        <taxon>Pseudomonadales</taxon>
        <taxon>Pseudomonadaceae</taxon>
        <taxon>Pseudomonas</taxon>
    </lineage>
</organism>
<dbReference type="CDD" id="cd03137">
    <property type="entry name" value="GATase1_AraC_1"/>
    <property type="match status" value="1"/>
</dbReference>
<dbReference type="InterPro" id="IPR009057">
    <property type="entry name" value="Homeodomain-like_sf"/>
</dbReference>
<dbReference type="PANTHER" id="PTHR43130">
    <property type="entry name" value="ARAC-FAMILY TRANSCRIPTIONAL REGULATOR"/>
    <property type="match status" value="1"/>
</dbReference>
<dbReference type="SUPFAM" id="SSF46689">
    <property type="entry name" value="Homeodomain-like"/>
    <property type="match status" value="2"/>
</dbReference>
<dbReference type="OrthoDB" id="9803764at2"/>
<keyword evidence="5" id="KW-1185">Reference proteome</keyword>
<reference evidence="5" key="1">
    <citation type="submission" date="2016-10" db="EMBL/GenBank/DDBJ databases">
        <authorList>
            <person name="Varghese N."/>
            <person name="Submissions S."/>
        </authorList>
    </citation>
    <scope>NUCLEOTIDE SEQUENCE [LARGE SCALE GENOMIC DNA]</scope>
    <source>
        <strain evidence="5">ATCC 700689</strain>
    </source>
</reference>
<dbReference type="InterPro" id="IPR029062">
    <property type="entry name" value="Class_I_gatase-like"/>
</dbReference>
<dbReference type="Gene3D" id="3.40.50.880">
    <property type="match status" value="1"/>
</dbReference>
<dbReference type="GO" id="GO:0043565">
    <property type="term" value="F:sequence-specific DNA binding"/>
    <property type="evidence" value="ECO:0007669"/>
    <property type="project" value="InterPro"/>
</dbReference>
<keyword evidence="1" id="KW-0805">Transcription regulation</keyword>
<protein>
    <submittedName>
        <fullName evidence="4">Transcriptional regulator, AraC family with amidase-like domain</fullName>
    </submittedName>
</protein>
<gene>
    <name evidence="4" type="ORF">SAMN05216605_12413</name>
</gene>
<evidence type="ECO:0000313" key="5">
    <source>
        <dbReference type="Proteomes" id="UP000182894"/>
    </source>
</evidence>
<evidence type="ECO:0000256" key="2">
    <source>
        <dbReference type="ARBA" id="ARBA00023163"/>
    </source>
</evidence>
<evidence type="ECO:0000259" key="3">
    <source>
        <dbReference type="PROSITE" id="PS01124"/>
    </source>
</evidence>
<feature type="domain" description="HTH araC/xylS-type" evidence="3">
    <location>
        <begin position="210"/>
        <end position="308"/>
    </location>
</feature>
<dbReference type="Pfam" id="PF01965">
    <property type="entry name" value="DJ-1_PfpI"/>
    <property type="match status" value="1"/>
</dbReference>
<dbReference type="STRING" id="89065.SAMN05216605_12413"/>
<dbReference type="InterPro" id="IPR052158">
    <property type="entry name" value="INH-QAR"/>
</dbReference>
<dbReference type="InterPro" id="IPR018060">
    <property type="entry name" value="HTH_AraC"/>
</dbReference>
<dbReference type="SUPFAM" id="SSF52317">
    <property type="entry name" value="Class I glutamine amidotransferase-like"/>
    <property type="match status" value="1"/>
</dbReference>
<name>A0A1G8S3C5_9PSED</name>
<dbReference type="GO" id="GO:0003700">
    <property type="term" value="F:DNA-binding transcription factor activity"/>
    <property type="evidence" value="ECO:0007669"/>
    <property type="project" value="InterPro"/>
</dbReference>
<proteinExistence type="predicted"/>